<reference evidence="1 2" key="1">
    <citation type="submission" date="2024-09" db="EMBL/GenBank/DDBJ databases">
        <authorList>
            <person name="Sun Q."/>
            <person name="Mori K."/>
        </authorList>
    </citation>
    <scope>NUCLEOTIDE SEQUENCE [LARGE SCALE GENOMIC DNA]</scope>
    <source>
        <strain evidence="1 2">TBRC 3947</strain>
    </source>
</reference>
<sequence length="582" mass="63641">MTALATTPTTPGRPDSLGSLVDTGGNVPAWWFRSPDQQLQALARTSQPDYLDWLQHVQPAAGCIRPIRLAGTSLTIEADTGRVLNRVDTAGMPDGVIYKPCGNRRATVCPTCSKRYQRDAYQVIRAGLVGGKGVPEHVATHPALFVTLTAPSFGAVHSRHVKRHTCTERRRCDCRAEPCHARRDQPVCPHGTALVCYARHEDGDRRPGTPLCVDCYDHDAQVVWNLQAGELWRRTTEHLRKRLRRLAKQRGIDPKRVKLSLGKASEMQRRAVVHFHAIVRLDGADPDDKAAILPPPTGIDAVDLVELVEQAAATVAFTTPAHPAKPTGWRVGWGDQVDTRIITVAADGEVTDGMVAGYLAKYATKSTEVTGHTSARLTDQTVHLYADPDGTHTERLIDACWTLGGPRWPLHGPVCERVCRHRSCAAIASPPAWRPTLSGPTCGRACRHRSCAEILVATTDPAKPWRRLRRWAHMLGFGGHFLTKSRTYSVTFTILRHQRIVYRRTITGALHGINPNPNLVPHLNAGPGPQTNIHDTGQDTTLVVNFLQFVGAGWHTTADAMLANTSAALAREHGDAPVLAAA</sequence>
<name>A0ABV6LXU1_9ACTN</name>
<organism evidence="1 2">
    <name type="scientific">Phytohabitans kaempferiae</name>
    <dbReference type="NCBI Taxonomy" id="1620943"/>
    <lineage>
        <taxon>Bacteria</taxon>
        <taxon>Bacillati</taxon>
        <taxon>Actinomycetota</taxon>
        <taxon>Actinomycetes</taxon>
        <taxon>Micromonosporales</taxon>
        <taxon>Micromonosporaceae</taxon>
    </lineage>
</organism>
<dbReference type="Pfam" id="PF20199">
    <property type="entry name" value="RepSA"/>
    <property type="match status" value="1"/>
</dbReference>
<dbReference type="EMBL" id="JBHLUH010000007">
    <property type="protein sequence ID" value="MFC0527247.1"/>
    <property type="molecule type" value="Genomic_DNA"/>
</dbReference>
<comment type="caution">
    <text evidence="1">The sequence shown here is derived from an EMBL/GenBank/DDBJ whole genome shotgun (WGS) entry which is preliminary data.</text>
</comment>
<evidence type="ECO:0000313" key="2">
    <source>
        <dbReference type="Proteomes" id="UP001589867"/>
    </source>
</evidence>
<accession>A0ABV6LXU1</accession>
<proteinExistence type="predicted"/>
<gene>
    <name evidence="1" type="ORF">ACFFIA_06200</name>
</gene>
<keyword evidence="2" id="KW-1185">Reference proteome</keyword>
<dbReference type="InterPro" id="IPR046828">
    <property type="entry name" value="RepSA"/>
</dbReference>
<evidence type="ECO:0000313" key="1">
    <source>
        <dbReference type="EMBL" id="MFC0527247.1"/>
    </source>
</evidence>
<protein>
    <submittedName>
        <fullName evidence="1">Replication initiator</fullName>
    </submittedName>
</protein>
<dbReference type="RefSeq" id="WP_377246779.1">
    <property type="nucleotide sequence ID" value="NZ_JBHLUH010000007.1"/>
</dbReference>
<dbReference type="Proteomes" id="UP001589867">
    <property type="component" value="Unassembled WGS sequence"/>
</dbReference>